<dbReference type="InterPro" id="IPR051327">
    <property type="entry name" value="MATE_MepA_subfamily"/>
</dbReference>
<feature type="transmembrane region" description="Helical" evidence="10">
    <location>
        <begin position="172"/>
        <end position="192"/>
    </location>
</feature>
<evidence type="ECO:0000313" key="12">
    <source>
        <dbReference type="EMBL" id="TGY75807.1"/>
    </source>
</evidence>
<dbReference type="OrthoDB" id="9811110at2"/>
<dbReference type="EMBL" id="SRYD01000008">
    <property type="protein sequence ID" value="TGY75807.1"/>
    <property type="molecule type" value="Genomic_DNA"/>
</dbReference>
<keyword evidence="6 10" id="KW-0812">Transmembrane</keyword>
<dbReference type="InterPro" id="IPR045070">
    <property type="entry name" value="MATE_MepA-like"/>
</dbReference>
<evidence type="ECO:0000256" key="10">
    <source>
        <dbReference type="SAM" id="Phobius"/>
    </source>
</evidence>
<sequence>MAKGGDTPLTLGTKSISQLLVQYSVPAIIASVAVSLYNIIDSIFIGQGVGPMAIAGLAITFPLMNLVVAFCTLIAVGGATISSIFIGQKNESRATDCVNNVMVLCLIHSVLFGGVTLLFLDPILLFFGATPETIDYAREFMRIILYGTPVSYVFIGLNNLMRATGYPKKAMVSALLSVAVNLVLAPTFIFVFDWGISGAAWATVCGQTASFIWVLCHFMSKKSFIHFRRDNRWFNPSIIRRIYSIGLSPFLMSVCACIVVVFINRALLDYGGGNSNLAVGAYGIINRTTMFFVMIVFGVTQGMQPILGFNYGAHKWDRVKRTLYIGIWIGVGITFVGFAVCESFPDAISRLFTTDETLTTIAREGFRVYFIFYPVVGAQIVIQNFFQSIGKPKISIFLSLTRQLLFLIPFLIVLPRYYGVKGVWASMCGSDLIAFIFALVTVIVMVKRLNVRFKGLKPIEQ</sequence>
<dbReference type="KEGG" id="pary:A4V02_09200"/>
<dbReference type="PANTHER" id="PTHR43823:SF3">
    <property type="entry name" value="MULTIDRUG EXPORT PROTEIN MEPA"/>
    <property type="match status" value="1"/>
</dbReference>
<reference evidence="13" key="1">
    <citation type="submission" date="2016-04" db="EMBL/GenBank/DDBJ databases">
        <title>Complete Genome Sequences of Twelve Strains of a Stable Defined Moderately Diverse Mouse Microbiota 2 (sDMDMm2).</title>
        <authorList>
            <person name="Uchimura Y."/>
            <person name="Wyss M."/>
            <person name="Brugiroux S."/>
            <person name="Limenitakis J.P."/>
            <person name="Stecher B."/>
            <person name="McCoy K.D."/>
            <person name="Macpherson A.J."/>
        </authorList>
    </citation>
    <scope>NUCLEOTIDE SEQUENCE [LARGE SCALE GENOMIC DNA]</scope>
    <source>
        <strain evidence="13">YL27</strain>
    </source>
</reference>
<organism evidence="11 13">
    <name type="scientific">Muribaculum intestinale</name>
    <dbReference type="NCBI Taxonomy" id="1796646"/>
    <lineage>
        <taxon>Bacteria</taxon>
        <taxon>Pseudomonadati</taxon>
        <taxon>Bacteroidota</taxon>
        <taxon>Bacteroidia</taxon>
        <taxon>Bacteroidales</taxon>
        <taxon>Muribaculaceae</taxon>
        <taxon>Muribaculum</taxon>
    </lineage>
</organism>
<evidence type="ECO:0000313" key="11">
    <source>
        <dbReference type="EMBL" id="ANU64822.1"/>
    </source>
</evidence>
<gene>
    <name evidence="11" type="ORF">A4V02_09200</name>
    <name evidence="12" type="ORF">E5333_02835</name>
</gene>
<feature type="transmembrane region" description="Helical" evidence="10">
    <location>
        <begin position="140"/>
        <end position="160"/>
    </location>
</feature>
<feature type="transmembrane region" description="Helical" evidence="10">
    <location>
        <begin position="52"/>
        <end position="85"/>
    </location>
</feature>
<keyword evidence="7 10" id="KW-1133">Transmembrane helix</keyword>
<dbReference type="STRING" id="1796646.A4V02_09200"/>
<evidence type="ECO:0000256" key="5">
    <source>
        <dbReference type="ARBA" id="ARBA00022475"/>
    </source>
</evidence>
<reference evidence="11" key="2">
    <citation type="submission" date="2017-04" db="EMBL/GenBank/DDBJ databases">
        <title>Complete Genome Sequences of Twelve Strains of a Stable Defined Moderately Diverse Mouse Microbiota 2 (sDMDMm2).</title>
        <authorList>
            <person name="Uchimura Y."/>
            <person name="Wyss M."/>
            <person name="Brugiroux S."/>
            <person name="Limenitakis J.P."/>
            <person name="Stecher B."/>
            <person name="McCoy K.D."/>
            <person name="Macpherson A.J."/>
        </authorList>
    </citation>
    <scope>NUCLEOTIDE SEQUENCE</scope>
    <source>
        <strain evidence="11">YL27</strain>
    </source>
</reference>
<evidence type="ECO:0000256" key="9">
    <source>
        <dbReference type="ARBA" id="ARBA00023251"/>
    </source>
</evidence>
<dbReference type="CDD" id="cd13143">
    <property type="entry name" value="MATE_MepA_like"/>
    <property type="match status" value="1"/>
</dbReference>
<feature type="transmembrane region" description="Helical" evidence="10">
    <location>
        <begin position="394"/>
        <end position="418"/>
    </location>
</feature>
<dbReference type="NCBIfam" id="TIGR00797">
    <property type="entry name" value="matE"/>
    <property type="match status" value="1"/>
</dbReference>
<dbReference type="PANTHER" id="PTHR43823">
    <property type="entry name" value="SPORULATION PROTEIN YKVU"/>
    <property type="match status" value="1"/>
</dbReference>
<dbReference type="Pfam" id="PF01554">
    <property type="entry name" value="MatE"/>
    <property type="match status" value="2"/>
</dbReference>
<protein>
    <recommendedName>
        <fullName evidence="3">Multidrug export protein MepA</fullName>
    </recommendedName>
</protein>
<feature type="transmembrane region" description="Helical" evidence="10">
    <location>
        <begin position="97"/>
        <end position="120"/>
    </location>
</feature>
<dbReference type="Proteomes" id="UP000306630">
    <property type="component" value="Unassembled WGS sequence"/>
</dbReference>
<evidence type="ECO:0000256" key="8">
    <source>
        <dbReference type="ARBA" id="ARBA00023136"/>
    </source>
</evidence>
<keyword evidence="4" id="KW-0813">Transport</keyword>
<keyword evidence="9" id="KW-0046">Antibiotic resistance</keyword>
<evidence type="ECO:0000256" key="1">
    <source>
        <dbReference type="ARBA" id="ARBA00004651"/>
    </source>
</evidence>
<accession>A0A1B1SDA6</accession>
<evidence type="ECO:0000256" key="3">
    <source>
        <dbReference type="ARBA" id="ARBA00022106"/>
    </source>
</evidence>
<dbReference type="InterPro" id="IPR002528">
    <property type="entry name" value="MATE_fam"/>
</dbReference>
<feature type="transmembrane region" description="Helical" evidence="10">
    <location>
        <begin position="20"/>
        <end position="40"/>
    </location>
</feature>
<dbReference type="GO" id="GO:0005886">
    <property type="term" value="C:plasma membrane"/>
    <property type="evidence" value="ECO:0007669"/>
    <property type="project" value="UniProtKB-SubCell"/>
</dbReference>
<comment type="subcellular location">
    <subcellularLocation>
        <location evidence="1">Cell membrane</location>
        <topology evidence="1">Multi-pass membrane protein</topology>
    </subcellularLocation>
</comment>
<dbReference type="GO" id="GO:0042910">
    <property type="term" value="F:xenobiotic transmembrane transporter activity"/>
    <property type="evidence" value="ECO:0007669"/>
    <property type="project" value="InterPro"/>
</dbReference>
<dbReference type="InterPro" id="IPR048279">
    <property type="entry name" value="MdtK-like"/>
</dbReference>
<feature type="transmembrane region" description="Helical" evidence="10">
    <location>
        <begin position="365"/>
        <end position="382"/>
    </location>
</feature>
<feature type="transmembrane region" description="Helical" evidence="10">
    <location>
        <begin position="424"/>
        <end position="446"/>
    </location>
</feature>
<comment type="similarity">
    <text evidence="2">Belongs to the multi antimicrobial extrusion (MATE) (TC 2.A.66.1) family. MepA subfamily.</text>
</comment>
<evidence type="ECO:0000313" key="14">
    <source>
        <dbReference type="Proteomes" id="UP000306630"/>
    </source>
</evidence>
<evidence type="ECO:0000256" key="4">
    <source>
        <dbReference type="ARBA" id="ARBA00022448"/>
    </source>
</evidence>
<evidence type="ECO:0000313" key="13">
    <source>
        <dbReference type="Proteomes" id="UP000186351"/>
    </source>
</evidence>
<feature type="transmembrane region" description="Helical" evidence="10">
    <location>
        <begin position="241"/>
        <end position="264"/>
    </location>
</feature>
<feature type="transmembrane region" description="Helical" evidence="10">
    <location>
        <begin position="284"/>
        <end position="303"/>
    </location>
</feature>
<feature type="transmembrane region" description="Helical" evidence="10">
    <location>
        <begin position="323"/>
        <end position="345"/>
    </location>
</feature>
<keyword evidence="13" id="KW-1185">Reference proteome</keyword>
<keyword evidence="8 10" id="KW-0472">Membrane</keyword>
<evidence type="ECO:0000256" key="6">
    <source>
        <dbReference type="ARBA" id="ARBA00022692"/>
    </source>
</evidence>
<name>A0A1B1SDA6_9BACT</name>
<dbReference type="GO" id="GO:0015297">
    <property type="term" value="F:antiporter activity"/>
    <property type="evidence" value="ECO:0007669"/>
    <property type="project" value="InterPro"/>
</dbReference>
<evidence type="ECO:0000256" key="2">
    <source>
        <dbReference type="ARBA" id="ARBA00008417"/>
    </source>
</evidence>
<proteinExistence type="inferred from homology"/>
<dbReference type="Proteomes" id="UP000186351">
    <property type="component" value="Chromosome"/>
</dbReference>
<keyword evidence="5" id="KW-1003">Cell membrane</keyword>
<evidence type="ECO:0000256" key="7">
    <source>
        <dbReference type="ARBA" id="ARBA00022989"/>
    </source>
</evidence>
<reference evidence="12 14" key="3">
    <citation type="submission" date="2019-04" db="EMBL/GenBank/DDBJ databases">
        <title>Microbes associate with the intestines of laboratory mice.</title>
        <authorList>
            <person name="Navarre W."/>
            <person name="Wong E."/>
            <person name="Huang K."/>
            <person name="Tropini C."/>
            <person name="Ng K."/>
            <person name="Yu B."/>
        </authorList>
    </citation>
    <scope>NUCLEOTIDE SEQUENCE [LARGE SCALE GENOMIC DNA]</scope>
    <source>
        <strain evidence="12 14">NM06_A21</strain>
    </source>
</reference>
<dbReference type="PIRSF" id="PIRSF006603">
    <property type="entry name" value="DinF"/>
    <property type="match status" value="1"/>
</dbReference>
<dbReference type="AlphaFoldDB" id="A0A1B1SDA6"/>
<accession>A0A1Z2XKX7</accession>
<dbReference type="EMBL" id="CP015402">
    <property type="protein sequence ID" value="ANU64822.1"/>
    <property type="molecule type" value="Genomic_DNA"/>
</dbReference>
<dbReference type="GO" id="GO:0046677">
    <property type="term" value="P:response to antibiotic"/>
    <property type="evidence" value="ECO:0007669"/>
    <property type="project" value="UniProtKB-KW"/>
</dbReference>
<feature type="transmembrane region" description="Helical" evidence="10">
    <location>
        <begin position="198"/>
        <end position="220"/>
    </location>
</feature>